<dbReference type="AlphaFoldDB" id="E1Y8N5"/>
<name>E1Y8N5_9BACT</name>
<gene>
    <name evidence="1" type="ORF">N47_A09580</name>
</gene>
<dbReference type="SUPFAM" id="SSF53167">
    <property type="entry name" value="Purine and uridine phosphorylases"/>
    <property type="match status" value="1"/>
</dbReference>
<dbReference type="GO" id="GO:0003824">
    <property type="term" value="F:catalytic activity"/>
    <property type="evidence" value="ECO:0007669"/>
    <property type="project" value="InterPro"/>
</dbReference>
<protein>
    <recommendedName>
        <fullName evidence="2">Nucleoside phosphorylase domain-containing protein</fullName>
    </recommendedName>
</protein>
<dbReference type="EMBL" id="FR695864">
    <property type="protein sequence ID" value="CBX26929.1"/>
    <property type="molecule type" value="Genomic_DNA"/>
</dbReference>
<dbReference type="InterPro" id="IPR035994">
    <property type="entry name" value="Nucleoside_phosphorylase_sf"/>
</dbReference>
<proteinExistence type="predicted"/>
<accession>E1Y8N5</accession>
<evidence type="ECO:0000313" key="1">
    <source>
        <dbReference type="EMBL" id="CBX26929.1"/>
    </source>
</evidence>
<sequence>MEKNSLICLLMATTLEAKPFIDGLSLIRKTEKPFPVYKNNNYILTISGIGKTNAAIACAYSCLTFPNCRIINLGAAGATGTKHLLGESFHITEAVEFDRPHWKSKTPYVHKPDSLEGFCGAKIATSDHPVIDPEERKKISLLAELVDMESASVIQTCKKLGTLCYLFKFVSDTPEHTNDTDIVDNIKKYRDTFFDFFRQYAMPLL</sequence>
<reference evidence="1" key="1">
    <citation type="journal article" date="2011" name="Environ. Microbiol.">
        <title>Genomic insights into the metabolic potential of the polycyclic aromatic hydrocarbon degrading sulfate-reducing Deltaproteobacterium N47.</title>
        <authorList>
            <person name="Bergmann F."/>
            <person name="Selesi D."/>
            <person name="Weinmaier T."/>
            <person name="Tischler P."/>
            <person name="Rattei T."/>
            <person name="Meckenstock R.U."/>
        </authorList>
    </citation>
    <scope>NUCLEOTIDE SEQUENCE</scope>
</reference>
<dbReference type="Gene3D" id="3.40.50.1580">
    <property type="entry name" value="Nucleoside phosphorylase domain"/>
    <property type="match status" value="1"/>
</dbReference>
<dbReference type="GO" id="GO:0009116">
    <property type="term" value="P:nucleoside metabolic process"/>
    <property type="evidence" value="ECO:0007669"/>
    <property type="project" value="InterPro"/>
</dbReference>
<evidence type="ECO:0008006" key="2">
    <source>
        <dbReference type="Google" id="ProtNLM"/>
    </source>
</evidence>
<organism evidence="1">
    <name type="scientific">uncultured Desulfobacterium sp</name>
    <dbReference type="NCBI Taxonomy" id="201089"/>
    <lineage>
        <taxon>Bacteria</taxon>
        <taxon>Pseudomonadati</taxon>
        <taxon>Thermodesulfobacteriota</taxon>
        <taxon>Desulfobacteria</taxon>
        <taxon>Desulfobacterales</taxon>
        <taxon>Desulfobacteriaceae</taxon>
        <taxon>Desulfobacterium</taxon>
        <taxon>environmental samples</taxon>
    </lineage>
</organism>